<dbReference type="RefSeq" id="WP_182802713.1">
    <property type="nucleotide sequence ID" value="NZ_CP060007.1"/>
</dbReference>
<feature type="chain" id="PRO_5028914532" description="DUF4369 domain-containing protein" evidence="1">
    <location>
        <begin position="18"/>
        <end position="193"/>
    </location>
</feature>
<keyword evidence="3" id="KW-1185">Reference proteome</keyword>
<evidence type="ECO:0000313" key="3">
    <source>
        <dbReference type="Proteomes" id="UP000515344"/>
    </source>
</evidence>
<evidence type="ECO:0008006" key="4">
    <source>
        <dbReference type="Google" id="ProtNLM"/>
    </source>
</evidence>
<feature type="signal peptide" evidence="1">
    <location>
        <begin position="1"/>
        <end position="17"/>
    </location>
</feature>
<keyword evidence="1" id="KW-0732">Signal</keyword>
<evidence type="ECO:0000256" key="1">
    <source>
        <dbReference type="SAM" id="SignalP"/>
    </source>
</evidence>
<dbReference type="EMBL" id="CP060007">
    <property type="protein sequence ID" value="QNA44451.1"/>
    <property type="molecule type" value="Genomic_DNA"/>
</dbReference>
<dbReference type="KEGG" id="lacs:H4075_20700"/>
<reference evidence="3" key="1">
    <citation type="submission" date="2020-08" db="EMBL/GenBank/DDBJ databases">
        <title>Lacibacter sp. S13-6-6 genome sequencing.</title>
        <authorList>
            <person name="Jin L."/>
        </authorList>
    </citation>
    <scope>NUCLEOTIDE SEQUENCE [LARGE SCALE GENOMIC DNA]</scope>
    <source>
        <strain evidence="3">S13-6-6</strain>
    </source>
</reference>
<dbReference type="AlphaFoldDB" id="A0A7G5XG48"/>
<accession>A0A7G5XG48</accession>
<gene>
    <name evidence="2" type="ORF">H4075_20700</name>
</gene>
<protein>
    <recommendedName>
        <fullName evidence="4">DUF4369 domain-containing protein</fullName>
    </recommendedName>
</protein>
<evidence type="ECO:0000313" key="2">
    <source>
        <dbReference type="EMBL" id="QNA44451.1"/>
    </source>
</evidence>
<name>A0A7G5XG48_9BACT</name>
<sequence>MKHSLHLLLLLPFFCTAQNDSLIEYSKLVKMTMQPGAFVKLHYDTIGSTDDVHIGLITATSLKDGSAERSVCFTSNGFLVSTILFNERNIQIPVEDLSSFIDALVVMNIEADLNNTRAVEKYRYVSSNFTVLEMQNRHINSKRWDINLYTRYRNINAPVLGMLLSINQKNIGSMLTILQKLKKDLGDDLYKKL</sequence>
<proteinExistence type="predicted"/>
<organism evidence="2 3">
    <name type="scientific">Lacibacter sediminis</name>
    <dbReference type="NCBI Taxonomy" id="2760713"/>
    <lineage>
        <taxon>Bacteria</taxon>
        <taxon>Pseudomonadati</taxon>
        <taxon>Bacteroidota</taxon>
        <taxon>Chitinophagia</taxon>
        <taxon>Chitinophagales</taxon>
        <taxon>Chitinophagaceae</taxon>
        <taxon>Lacibacter</taxon>
    </lineage>
</organism>
<dbReference type="Proteomes" id="UP000515344">
    <property type="component" value="Chromosome"/>
</dbReference>